<dbReference type="InterPro" id="IPR043034">
    <property type="entry name" value="DNA_pol_alpha_B_N_sf"/>
</dbReference>
<dbReference type="PANTHER" id="PTHR23061">
    <property type="entry name" value="DNA POLYMERASE 2 ALPHA 70 KDA SUBUNIT"/>
    <property type="match status" value="1"/>
</dbReference>
<dbReference type="Gene3D" id="1.10.8.530">
    <property type="entry name" value="DNA polymerase alpha-primase, subunit B, N-terminal domain"/>
    <property type="match status" value="1"/>
</dbReference>
<dbReference type="Pfam" id="PF22062">
    <property type="entry name" value="OB_DPOA2"/>
    <property type="match status" value="1"/>
</dbReference>
<evidence type="ECO:0000313" key="12">
    <source>
        <dbReference type="Proteomes" id="UP000323011"/>
    </source>
</evidence>
<proteinExistence type="inferred from homology"/>
<keyword evidence="5 6" id="KW-0539">Nucleus</keyword>
<dbReference type="Pfam" id="PF04042">
    <property type="entry name" value="DNA_pol_E_B"/>
    <property type="match status" value="1"/>
</dbReference>
<protein>
    <recommendedName>
        <fullName evidence="3 6">DNA polymerase alpha subunit B</fullName>
    </recommendedName>
</protein>
<dbReference type="OMA" id="CERMRIV"/>
<evidence type="ECO:0000256" key="6">
    <source>
        <dbReference type="PIRNR" id="PIRNR018300"/>
    </source>
</evidence>
<evidence type="ECO:0000256" key="1">
    <source>
        <dbReference type="ARBA" id="ARBA00004123"/>
    </source>
</evidence>
<comment type="caution">
    <text evidence="10">The sequence shown here is derived from an EMBL/GenBank/DDBJ whole genome shotgun (WGS) entry which is preliminary data.</text>
</comment>
<feature type="domain" description="DNA polymerase alpha subunit B OB" evidence="9">
    <location>
        <begin position="321"/>
        <end position="403"/>
    </location>
</feature>
<evidence type="ECO:0000313" key="10">
    <source>
        <dbReference type="EMBL" id="KAA0148023.1"/>
    </source>
</evidence>
<feature type="domain" description="DNA polymerase alpha/delta/epsilon subunit B" evidence="8">
    <location>
        <begin position="436"/>
        <end position="663"/>
    </location>
</feature>
<organism evidence="10 12">
    <name type="scientific">Cafeteria roenbergensis</name>
    <name type="common">Marine flagellate</name>
    <dbReference type="NCBI Taxonomy" id="33653"/>
    <lineage>
        <taxon>Eukaryota</taxon>
        <taxon>Sar</taxon>
        <taxon>Stramenopiles</taxon>
        <taxon>Bigyra</taxon>
        <taxon>Opalozoa</taxon>
        <taxon>Bicosoecida</taxon>
        <taxon>Cafeteriaceae</taxon>
        <taxon>Cafeteria</taxon>
    </lineage>
</organism>
<evidence type="ECO:0000256" key="3">
    <source>
        <dbReference type="ARBA" id="ARBA00018596"/>
    </source>
</evidence>
<keyword evidence="12" id="KW-1185">Reference proteome</keyword>
<comment type="subcellular location">
    <subcellularLocation>
        <location evidence="1 6">Nucleus</location>
    </subcellularLocation>
</comment>
<keyword evidence="4 6" id="KW-0235">DNA replication</keyword>
<dbReference type="InterPro" id="IPR016722">
    <property type="entry name" value="DNA_pol_alpha_bsu"/>
</dbReference>
<evidence type="ECO:0000256" key="5">
    <source>
        <dbReference type="ARBA" id="ARBA00023242"/>
    </source>
</evidence>
<evidence type="ECO:0000259" key="9">
    <source>
        <dbReference type="Pfam" id="PF22062"/>
    </source>
</evidence>
<accession>A0A5A8C4S8</accession>
<dbReference type="GO" id="GO:0005658">
    <property type="term" value="C:alpha DNA polymerase:primase complex"/>
    <property type="evidence" value="ECO:0007669"/>
    <property type="project" value="TreeGrafter"/>
</dbReference>
<evidence type="ECO:0000256" key="4">
    <source>
        <dbReference type="ARBA" id="ARBA00022705"/>
    </source>
</evidence>
<sequence>MPLTASSIASALAERGLDAKPDVLERCVLLASELRVDAEGLADQAEASAMAQKADSVTLKLLDSMRAAASRRARPSQKPQRVVRADVRSAVAVDSSFEAMYGMSAAAALPSSPGAAGGFSAVSKAARVAPSTPGKQDPRKRSRSEFADASPLSKRPAPATPASAATAATAGAFSPASGPADAATTPVRRFATPGSSPPTPLSAYASRTTSGQTTVTYAGAAAPAADVGGRFVALDDAEARGTAADAVPAGDPSAGCWAAGADGEGGSLVPRLVGQDEALFGAGSATSSRKAFFTTIEDVAASLDQRCDVLGRAAAGSAASALFPVKEPSQDEVTVAGRIVCDVEGEGRLNPASVLLEGSRRTSGGDRVQLDLMDCKAFALFPGQVVAARGMNATGSRMVVQSVAHGARLPLPRSPVAYLEAEAARCAANGSAPMRVWAAAGPYSLASDLEYQPLDDLLIEATQSEPPPDVLVLSGPFVDADHPHVRAGRIRVRNSEGQFVALAAQDLFMYKVLQLMSSALAQPGCERMRIVLVPSTRDLTGLFTFPQAAFSSGLLGSIQDESVRSRITLVPNPATFSLGGVVFGTTSADPLFDINSDYTDRFLVKPHPDRLPRLAQHLLEQRSYYPLFPPSKSTPLDARAYEHVEMPVTPDVLLLQSKLAAFVADIDGCLVVSGGTLSKSNAAGTFARIEISPMTTAMIKPEPAEDAAAGAAAAASAGVALHRVPERARVSVVRL</sequence>
<dbReference type="EMBL" id="VLTM01000003">
    <property type="protein sequence ID" value="KAA0168122.1"/>
    <property type="molecule type" value="Genomic_DNA"/>
</dbReference>
<evidence type="ECO:0000256" key="2">
    <source>
        <dbReference type="ARBA" id="ARBA00007299"/>
    </source>
</evidence>
<dbReference type="AlphaFoldDB" id="A0A5A8C4S8"/>
<dbReference type="Proteomes" id="UP000323011">
    <property type="component" value="Unassembled WGS sequence"/>
</dbReference>
<feature type="compositionally biased region" description="Basic and acidic residues" evidence="7">
    <location>
        <begin position="136"/>
        <end position="146"/>
    </location>
</feature>
<dbReference type="Proteomes" id="UP000325113">
    <property type="component" value="Unassembled WGS sequence"/>
</dbReference>
<dbReference type="PANTHER" id="PTHR23061:SF12">
    <property type="entry name" value="DNA POLYMERASE ALPHA SUBUNIT B"/>
    <property type="match status" value="1"/>
</dbReference>
<dbReference type="Gene3D" id="3.60.21.60">
    <property type="match status" value="2"/>
</dbReference>
<dbReference type="EMBL" id="VLTN01000058">
    <property type="protein sequence ID" value="KAA0148023.1"/>
    <property type="molecule type" value="Genomic_DNA"/>
</dbReference>
<evidence type="ECO:0000313" key="11">
    <source>
        <dbReference type="EMBL" id="KAA0168122.1"/>
    </source>
</evidence>
<dbReference type="InterPro" id="IPR007185">
    <property type="entry name" value="DNA_pol_a/d/e_bsu"/>
</dbReference>
<dbReference type="GO" id="GO:0003677">
    <property type="term" value="F:DNA binding"/>
    <property type="evidence" value="ECO:0007669"/>
    <property type="project" value="InterPro"/>
</dbReference>
<gene>
    <name evidence="10" type="ORF">FNF29_06967</name>
    <name evidence="11" type="ORF">FNF31_00620</name>
</gene>
<comment type="function">
    <text evidence="6">Accessory subunit of the DNA polymerase alpha complex (also known as the alpha DNA polymerase-primase complex) which plays an essential role in the initiation of DNA synthesis.</text>
</comment>
<comment type="similarity">
    <text evidence="2 6">Belongs to the DNA polymerase alpha subunit B family.</text>
</comment>
<feature type="compositionally biased region" description="Low complexity" evidence="7">
    <location>
        <begin position="156"/>
        <end position="183"/>
    </location>
</feature>
<dbReference type="PIRSF" id="PIRSF018300">
    <property type="entry name" value="DNA_pol_alph_2"/>
    <property type="match status" value="1"/>
</dbReference>
<evidence type="ECO:0000256" key="7">
    <source>
        <dbReference type="SAM" id="MobiDB-lite"/>
    </source>
</evidence>
<name>A0A5A8C4S8_CAFRO</name>
<dbReference type="GO" id="GO:0006270">
    <property type="term" value="P:DNA replication initiation"/>
    <property type="evidence" value="ECO:0007669"/>
    <property type="project" value="TreeGrafter"/>
</dbReference>
<dbReference type="InterPro" id="IPR054300">
    <property type="entry name" value="OB_DPOA2"/>
</dbReference>
<reference evidence="12 13" key="1">
    <citation type="submission" date="2019-07" db="EMBL/GenBank/DDBJ databases">
        <title>Genomes of Cafeteria roenbergensis.</title>
        <authorList>
            <person name="Fischer M.G."/>
            <person name="Hackl T."/>
            <person name="Roman M."/>
        </authorList>
    </citation>
    <scope>NUCLEOTIDE SEQUENCE [LARGE SCALE GENOMIC DNA]</scope>
    <source>
        <strain evidence="10 12">BVI</strain>
        <strain evidence="11 13">Cflag</strain>
    </source>
</reference>
<feature type="region of interest" description="Disordered" evidence="7">
    <location>
        <begin position="127"/>
        <end position="207"/>
    </location>
</feature>
<evidence type="ECO:0000259" key="8">
    <source>
        <dbReference type="Pfam" id="PF04042"/>
    </source>
</evidence>
<evidence type="ECO:0000313" key="13">
    <source>
        <dbReference type="Proteomes" id="UP000325113"/>
    </source>
</evidence>